<keyword evidence="2" id="KW-0150">Chloroplast</keyword>
<evidence type="ECO:0000259" key="1">
    <source>
        <dbReference type="Pfam" id="PF07460"/>
    </source>
</evidence>
<feature type="domain" description="Nuclease associated modular" evidence="1">
    <location>
        <begin position="75"/>
        <end position="99"/>
    </location>
</feature>
<proteinExistence type="predicted"/>
<accession>Q3ZJ54</accession>
<dbReference type="Pfam" id="PF07460">
    <property type="entry name" value="NUMOD3"/>
    <property type="match status" value="1"/>
</dbReference>
<dbReference type="AlphaFoldDB" id="Q3ZJ54"/>
<keyword evidence="2" id="KW-0540">Nuclease</keyword>
<reference evidence="2" key="3">
    <citation type="journal article" date="2005" name="Mol. Biol. Evol.">
        <title>The chloroplast genome sequence of the green alga Pseudendoclonium akinetum (Ulvophyceae) reveals unusual structural features and new insights into the branching order of chlorophyte lineages.</title>
        <authorList>
            <person name="Pombert J.F."/>
            <person name="Otis C."/>
            <person name="Lemieux C."/>
            <person name="Turmel M."/>
        </authorList>
    </citation>
    <scope>NUCLEOTIDE SEQUENCE</scope>
    <source>
        <strain evidence="2">UTEX 1912</strain>
    </source>
</reference>
<organism evidence="2">
    <name type="scientific">Tupiella akineta</name>
    <name type="common">Green alga</name>
    <name type="synonym">Pseudendoclonium akinetum</name>
    <dbReference type="NCBI Taxonomy" id="160070"/>
    <lineage>
        <taxon>Eukaryota</taxon>
        <taxon>Viridiplantae</taxon>
        <taxon>Chlorophyta</taxon>
        <taxon>core chlorophytes</taxon>
        <taxon>Ulvophyceae</taxon>
        <taxon>OUU clade</taxon>
        <taxon>Ulotrichales</taxon>
        <taxon>Tupiellaceae</taxon>
        <taxon>Tupiella</taxon>
    </lineage>
</organism>
<geneLocation type="chloroplast" evidence="2"/>
<keyword evidence="2" id="KW-0934">Plastid</keyword>
<reference evidence="2" key="2">
    <citation type="submission" date="2004-11" db="EMBL/GenBank/DDBJ databases">
        <authorList>
            <person name="Pombert J.-F."/>
            <person name="Otis C."/>
            <person name="Lemieux C."/>
            <person name="Turmel M."/>
        </authorList>
    </citation>
    <scope>NUCLEOTIDE SEQUENCE</scope>
    <source>
        <strain evidence="2">UTEX 1912</strain>
    </source>
</reference>
<protein>
    <submittedName>
        <fullName evidence="2">Putative site-specific DNA endonuclease</fullName>
    </submittedName>
</protein>
<sequence length="222" mass="25456">MTQKTTSALIIELATLRNHEVVNMKNYRNVHSKILFFCKTCENNFETTLHSYKNAKKTGCSECKKQLISSVQKKKKVSKETKLKIGKANTGKVGSLKGKAGEHHPRWKGGSYTRILGSSTEAYLWRQAVIDKYSGKCFLTGALSNLECHHLNSWDSFPEKRSCIQNEVLITKTIHKKFHQKYGYGKNTEKQFAEFCFTCFNLDWTLFRKNLEDNTIISSQAL</sequence>
<dbReference type="RefSeq" id="YP_636213.1">
    <property type="nucleotide sequence ID" value="NC_008114.1"/>
</dbReference>
<gene>
    <name evidence="2" type="primary">orf222</name>
</gene>
<reference evidence="2" key="4">
    <citation type="journal article" date="2006" name="BMC Biol.">
        <title>The complete chloroplast DNA sequence of the green alga Oltmannsiellopsis viridis reveals a distinctive quadripartite architecture in the chloroplast genome of early diverging ulvophytes.</title>
        <authorList>
            <person name="Pombert J.F."/>
            <person name="Lemieux C."/>
            <person name="Turmel M."/>
        </authorList>
    </citation>
    <scope>NUCLEOTIDE SEQUENCE</scope>
    <source>
        <strain evidence="2">UTEX 1912</strain>
    </source>
</reference>
<evidence type="ECO:0000313" key="2">
    <source>
        <dbReference type="EMBL" id="AAV80637.1"/>
    </source>
</evidence>
<keyword evidence="2" id="KW-0378">Hydrolase</keyword>
<dbReference type="GO" id="GO:0004519">
    <property type="term" value="F:endonuclease activity"/>
    <property type="evidence" value="ECO:0007669"/>
    <property type="project" value="UniProtKB-KW"/>
</dbReference>
<keyword evidence="2" id="KW-0255">Endonuclease</keyword>
<dbReference type="GeneID" id="4108796"/>
<dbReference type="GO" id="GO:0003677">
    <property type="term" value="F:DNA binding"/>
    <property type="evidence" value="ECO:0007669"/>
    <property type="project" value="InterPro"/>
</dbReference>
<name>Q3ZJ54_TUPAK</name>
<reference evidence="2" key="1">
    <citation type="journal article" date="2001" name="Nucleic Acids Res.">
        <title>Rapid evolution of the DNA-binding site in LAGLIDADG homing endonucleases.</title>
        <authorList>
            <person name="Lucas P."/>
            <person name="Otis C."/>
            <person name="Mercier J.P."/>
            <person name="Turmel M."/>
            <person name="Lemieux C."/>
        </authorList>
    </citation>
    <scope>NUCLEOTIDE SEQUENCE</scope>
    <source>
        <strain evidence="2">UTEX 1912</strain>
    </source>
</reference>
<dbReference type="EMBL" id="AY835431">
    <property type="protein sequence ID" value="AAV80637.1"/>
    <property type="molecule type" value="Genomic_DNA"/>
</dbReference>
<dbReference type="InterPro" id="IPR003611">
    <property type="entry name" value="NUMOD3"/>
</dbReference>